<evidence type="ECO:0000256" key="5">
    <source>
        <dbReference type="ARBA" id="ARBA00022692"/>
    </source>
</evidence>
<organism evidence="14 15">
    <name type="scientific">Fibrella aquatilis</name>
    <dbReference type="NCBI Taxonomy" id="2817059"/>
    <lineage>
        <taxon>Bacteria</taxon>
        <taxon>Pseudomonadati</taxon>
        <taxon>Bacteroidota</taxon>
        <taxon>Cytophagia</taxon>
        <taxon>Cytophagales</taxon>
        <taxon>Spirosomataceae</taxon>
        <taxon>Fibrella</taxon>
    </lineage>
</organism>
<evidence type="ECO:0000256" key="9">
    <source>
        <dbReference type="ARBA" id="ARBA00023136"/>
    </source>
</evidence>
<dbReference type="PANTHER" id="PTHR32552:SF81">
    <property type="entry name" value="TONB-DEPENDENT OUTER MEMBRANE RECEPTOR"/>
    <property type="match status" value="1"/>
</dbReference>
<dbReference type="PANTHER" id="PTHR32552">
    <property type="entry name" value="FERRICHROME IRON RECEPTOR-RELATED"/>
    <property type="match status" value="1"/>
</dbReference>
<dbReference type="Proteomes" id="UP000664795">
    <property type="component" value="Unassembled WGS sequence"/>
</dbReference>
<feature type="signal peptide" evidence="12">
    <location>
        <begin position="1"/>
        <end position="25"/>
    </location>
</feature>
<dbReference type="SUPFAM" id="SSF56935">
    <property type="entry name" value="Porins"/>
    <property type="match status" value="1"/>
</dbReference>
<evidence type="ECO:0000256" key="4">
    <source>
        <dbReference type="ARBA" id="ARBA00022496"/>
    </source>
</evidence>
<reference evidence="14 15" key="1">
    <citation type="submission" date="2021-03" db="EMBL/GenBank/DDBJ databases">
        <title>Fibrella sp. HMF5036 genome sequencing and assembly.</title>
        <authorList>
            <person name="Kang H."/>
            <person name="Kim H."/>
            <person name="Bae S."/>
            <person name="Joh K."/>
        </authorList>
    </citation>
    <scope>NUCLEOTIDE SEQUENCE [LARGE SCALE GENOMIC DNA]</scope>
    <source>
        <strain evidence="14 15">HMF5036</strain>
    </source>
</reference>
<evidence type="ECO:0000256" key="8">
    <source>
        <dbReference type="ARBA" id="ARBA00023077"/>
    </source>
</evidence>
<proteinExistence type="inferred from homology"/>
<dbReference type="InterPro" id="IPR036942">
    <property type="entry name" value="Beta-barrel_TonB_sf"/>
</dbReference>
<dbReference type="GO" id="GO:0009279">
    <property type="term" value="C:cell outer membrane"/>
    <property type="evidence" value="ECO:0007669"/>
    <property type="project" value="UniProtKB-SubCell"/>
</dbReference>
<dbReference type="AlphaFoldDB" id="A0A939JWW2"/>
<evidence type="ECO:0000256" key="10">
    <source>
        <dbReference type="ARBA" id="ARBA00023237"/>
    </source>
</evidence>
<evidence type="ECO:0000313" key="15">
    <source>
        <dbReference type="Proteomes" id="UP000664795"/>
    </source>
</evidence>
<comment type="similarity">
    <text evidence="11">Belongs to the TonB-dependent receptor family.</text>
</comment>
<evidence type="ECO:0000256" key="6">
    <source>
        <dbReference type="ARBA" id="ARBA00023004"/>
    </source>
</evidence>
<dbReference type="RefSeq" id="WP_207334378.1">
    <property type="nucleotide sequence ID" value="NZ_JAFMYU010000003.1"/>
</dbReference>
<keyword evidence="4" id="KW-0410">Iron transport</keyword>
<keyword evidence="6" id="KW-0408">Iron</keyword>
<dbReference type="Pfam" id="PF07715">
    <property type="entry name" value="Plug"/>
    <property type="match status" value="1"/>
</dbReference>
<dbReference type="GO" id="GO:0006826">
    <property type="term" value="P:iron ion transport"/>
    <property type="evidence" value="ECO:0007669"/>
    <property type="project" value="UniProtKB-KW"/>
</dbReference>
<evidence type="ECO:0000256" key="3">
    <source>
        <dbReference type="ARBA" id="ARBA00022452"/>
    </source>
</evidence>
<evidence type="ECO:0000256" key="12">
    <source>
        <dbReference type="SAM" id="SignalP"/>
    </source>
</evidence>
<dbReference type="Pfam" id="PF13715">
    <property type="entry name" value="CarbopepD_reg_2"/>
    <property type="match status" value="1"/>
</dbReference>
<dbReference type="PROSITE" id="PS52016">
    <property type="entry name" value="TONB_DEPENDENT_REC_3"/>
    <property type="match status" value="1"/>
</dbReference>
<evidence type="ECO:0000256" key="2">
    <source>
        <dbReference type="ARBA" id="ARBA00022448"/>
    </source>
</evidence>
<keyword evidence="9 11" id="KW-0472">Membrane</keyword>
<keyword evidence="10 11" id="KW-0998">Cell outer membrane</keyword>
<keyword evidence="7" id="KW-0406">Ion transport</keyword>
<name>A0A939JWW2_9BACT</name>
<evidence type="ECO:0000256" key="7">
    <source>
        <dbReference type="ARBA" id="ARBA00023065"/>
    </source>
</evidence>
<keyword evidence="3 11" id="KW-1134">Transmembrane beta strand</keyword>
<keyword evidence="15" id="KW-1185">Reference proteome</keyword>
<dbReference type="EMBL" id="JAFMYU010000003">
    <property type="protein sequence ID" value="MBO0930414.1"/>
    <property type="molecule type" value="Genomic_DNA"/>
</dbReference>
<feature type="chain" id="PRO_5037436554" evidence="12">
    <location>
        <begin position="26"/>
        <end position="822"/>
    </location>
</feature>
<dbReference type="Gene3D" id="2.60.40.1120">
    <property type="entry name" value="Carboxypeptidase-like, regulatory domain"/>
    <property type="match status" value="1"/>
</dbReference>
<keyword evidence="8" id="KW-0798">TonB box</keyword>
<keyword evidence="12" id="KW-0732">Signal</keyword>
<keyword evidence="14" id="KW-0675">Receptor</keyword>
<comment type="subcellular location">
    <subcellularLocation>
        <location evidence="1 11">Cell outer membrane</location>
        <topology evidence="1 11">Multi-pass membrane protein</topology>
    </subcellularLocation>
</comment>
<comment type="caution">
    <text evidence="14">The sequence shown here is derived from an EMBL/GenBank/DDBJ whole genome shotgun (WGS) entry which is preliminary data.</text>
</comment>
<evidence type="ECO:0000313" key="14">
    <source>
        <dbReference type="EMBL" id="MBO0930414.1"/>
    </source>
</evidence>
<evidence type="ECO:0000259" key="13">
    <source>
        <dbReference type="Pfam" id="PF07715"/>
    </source>
</evidence>
<dbReference type="InterPro" id="IPR012910">
    <property type="entry name" value="Plug_dom"/>
</dbReference>
<dbReference type="InterPro" id="IPR008969">
    <property type="entry name" value="CarboxyPept-like_regulatory"/>
</dbReference>
<accession>A0A939JWW2</accession>
<feature type="domain" description="TonB-dependent receptor plug" evidence="13">
    <location>
        <begin position="126"/>
        <end position="232"/>
    </location>
</feature>
<gene>
    <name evidence="14" type="ORF">J2I48_05375</name>
</gene>
<evidence type="ECO:0000256" key="1">
    <source>
        <dbReference type="ARBA" id="ARBA00004571"/>
    </source>
</evidence>
<dbReference type="SUPFAM" id="SSF49464">
    <property type="entry name" value="Carboxypeptidase regulatory domain-like"/>
    <property type="match status" value="1"/>
</dbReference>
<keyword evidence="2 11" id="KW-0813">Transport</keyword>
<keyword evidence="5 11" id="KW-0812">Transmembrane</keyword>
<evidence type="ECO:0000256" key="11">
    <source>
        <dbReference type="PROSITE-ProRule" id="PRU01360"/>
    </source>
</evidence>
<sequence length="822" mass="92108">MKKSIRFWPACWLALWWWCVSPVLAQKQQTVLTGRVLRASNGDPLVGASILIKGTKRGTITNRAGRYRLVLTEPVTIVARFVGFRDVEVLLLPTGKPIEQNFDLLSNDTQLADVLVAANRQDEYLQKVPVAASVVGRRDLERRSIYNTMEALNNTPNLITDSWLNSQVSFSIRGLSTVFDNVGFESTVALYIDDVYFSRSFAFNQTLMDIDRVEVLRGPQGTLFGKNTIGGVIHIISEKPDMNNNAQIELNYGNYNFRQIRAKLNQQLIKDKLAFRMTGALSLRDGYVTDRTPAIEALNKTAFFGLRGSLLFTPSDRVSLTLRGNYGRDGKAENTFVYTSKPDYNPVGVRADEGLTTNQNAPAEFTRDQYGAMGKLEVKLGRNTLTAISALNSSSDSYFSDNDISSADASRWGRSQGLRTFSQELRINSPRDQKFAYVAGLYYLNERISVTDTFTLNKDFVPVAARLLGTPIANASKFTSEGYTSNAVIQSQSTAGFVSGTFELTPKLRMSGGLRLTTETRELAYYQRIRNQFLNGKPFNIINLYATNIGSKANPETRQTTNLALSYDVGLDYRFTSNLMGYAKFVRGFKGAGFNTTPIKDSESGGLVFRPEYVNNYEIGVKAKPTERVQINGAVFYTDYKDKQELLDQGTRVRVANAPLTRGYGAEVEFSAMLKRFRLDLSAGYLNLKFIDFPFGTDDNGNPVNYAGNRLLKAPDWTFSVAPEYNIPLNDRYRVFVGLNINHTGKAYNDISNSEILARVPASIVNGRLALVPANGKWSVALWGKNLTNKLYIQHGWEYEFGNQIAWSRPRYYGVEVYLNFR</sequence>
<dbReference type="Gene3D" id="2.40.170.20">
    <property type="entry name" value="TonB-dependent receptor, beta-barrel domain"/>
    <property type="match status" value="1"/>
</dbReference>
<dbReference type="InterPro" id="IPR039426">
    <property type="entry name" value="TonB-dep_rcpt-like"/>
</dbReference>
<protein>
    <submittedName>
        <fullName evidence="14">TonB-dependent receptor</fullName>
    </submittedName>
</protein>